<proteinExistence type="inferred from homology"/>
<dbReference type="STRING" id="1037660.A0A066VWA5"/>
<evidence type="ECO:0000256" key="2">
    <source>
        <dbReference type="ARBA" id="ARBA00005974"/>
    </source>
</evidence>
<dbReference type="PANTHER" id="PTHR11153:SF6">
    <property type="entry name" value="SIDEROFLEXIN-5"/>
    <property type="match status" value="1"/>
</dbReference>
<reference evidence="10 11" key="1">
    <citation type="submission" date="2014-05" db="EMBL/GenBank/DDBJ databases">
        <title>Draft genome sequence of a rare smut relative, Tilletiaria anomala UBC 951.</title>
        <authorList>
            <consortium name="DOE Joint Genome Institute"/>
            <person name="Toome M."/>
            <person name="Kuo A."/>
            <person name="Henrissat B."/>
            <person name="Lipzen A."/>
            <person name="Tritt A."/>
            <person name="Yoshinaga Y."/>
            <person name="Zane M."/>
            <person name="Barry K."/>
            <person name="Grigoriev I.V."/>
            <person name="Spatafora J.W."/>
            <person name="Aimea M.C."/>
        </authorList>
    </citation>
    <scope>NUCLEOTIDE SEQUENCE [LARGE SCALE GENOMIC DNA]</scope>
    <source>
        <strain evidence="10 11">UBC 951</strain>
    </source>
</reference>
<gene>
    <name evidence="10" type="ORF">K437DRAFT_290946</name>
</gene>
<keyword evidence="3" id="KW-0813">Transport</keyword>
<dbReference type="EMBL" id="JMSN01000050">
    <property type="protein sequence ID" value="KDN44573.1"/>
    <property type="molecule type" value="Genomic_DNA"/>
</dbReference>
<comment type="caution">
    <text evidence="10">The sequence shown here is derived from an EMBL/GenBank/DDBJ whole genome shotgun (WGS) entry which is preliminary data.</text>
</comment>
<keyword evidence="5" id="KW-0029">Amino-acid transport</keyword>
<keyword evidence="7 9" id="KW-0496">Mitochondrion</keyword>
<evidence type="ECO:0000256" key="8">
    <source>
        <dbReference type="ARBA" id="ARBA00023136"/>
    </source>
</evidence>
<dbReference type="GO" id="GO:1990542">
    <property type="term" value="P:mitochondrial transmembrane transport"/>
    <property type="evidence" value="ECO:0007669"/>
    <property type="project" value="TreeGrafter"/>
</dbReference>
<dbReference type="FunCoup" id="A0A066VWA5">
    <property type="interactions" value="69"/>
</dbReference>
<name>A0A066VWA5_TILAU</name>
<protein>
    <recommendedName>
        <fullName evidence="9">Sidoreflexin</fullName>
    </recommendedName>
</protein>
<evidence type="ECO:0000256" key="5">
    <source>
        <dbReference type="ARBA" id="ARBA00022970"/>
    </source>
</evidence>
<keyword evidence="6" id="KW-1133">Transmembrane helix</keyword>
<dbReference type="HOGENOM" id="CLU_039425_0_0_1"/>
<accession>A0A066VWA5</accession>
<dbReference type="OMA" id="GRVRHCA"/>
<keyword evidence="8" id="KW-0472">Membrane</keyword>
<dbReference type="RefSeq" id="XP_013242847.1">
    <property type="nucleotide sequence ID" value="XM_013387393.1"/>
</dbReference>
<evidence type="ECO:0000256" key="3">
    <source>
        <dbReference type="ARBA" id="ARBA00022448"/>
    </source>
</evidence>
<evidence type="ECO:0000256" key="6">
    <source>
        <dbReference type="ARBA" id="ARBA00022989"/>
    </source>
</evidence>
<evidence type="ECO:0000256" key="1">
    <source>
        <dbReference type="ARBA" id="ARBA00004225"/>
    </source>
</evidence>
<evidence type="ECO:0000313" key="10">
    <source>
        <dbReference type="EMBL" id="KDN44573.1"/>
    </source>
</evidence>
<dbReference type="InParanoid" id="A0A066VWA5"/>
<keyword evidence="11" id="KW-1185">Reference proteome</keyword>
<dbReference type="OrthoDB" id="6608471at2759"/>
<dbReference type="GeneID" id="25267041"/>
<dbReference type="PANTHER" id="PTHR11153">
    <property type="entry name" value="SIDEROFLEXIN"/>
    <property type="match status" value="1"/>
</dbReference>
<evidence type="ECO:0000256" key="9">
    <source>
        <dbReference type="RuleBase" id="RU362000"/>
    </source>
</evidence>
<dbReference type="AlphaFoldDB" id="A0A066VWA5"/>
<dbReference type="NCBIfam" id="TIGR00798">
    <property type="entry name" value="mtc"/>
    <property type="match status" value="1"/>
</dbReference>
<dbReference type="GO" id="GO:0005743">
    <property type="term" value="C:mitochondrial inner membrane"/>
    <property type="evidence" value="ECO:0007669"/>
    <property type="project" value="TreeGrafter"/>
</dbReference>
<evidence type="ECO:0000256" key="4">
    <source>
        <dbReference type="ARBA" id="ARBA00022692"/>
    </source>
</evidence>
<comment type="similarity">
    <text evidence="2 9">Belongs to the sideroflexin family.</text>
</comment>
<comment type="subcellular location">
    <subcellularLocation>
        <location evidence="1 9">Mitochondrion membrane</location>
        <topology evidence="1 9">Multi-pass membrane protein</topology>
    </subcellularLocation>
</comment>
<dbReference type="Pfam" id="PF03820">
    <property type="entry name" value="SFXNs"/>
    <property type="match status" value="1"/>
</dbReference>
<dbReference type="Proteomes" id="UP000027361">
    <property type="component" value="Unassembled WGS sequence"/>
</dbReference>
<sequence>MTETGENDVDISIPRHDLSTYLGRLRHFITVTSPLTLLATNKQLEDAKRTVDKYDDAIRQRRVPYLVPRTEAEQYWRAKQIVQSSVHPDTGETIPLPFRMSAFVPTNLIIVGGMLMPSTSLKTIIFWQWANQSLNSCVNAANANKSGPQMTTGEIAGAYAAATSAAVGISVGLTQAIPRMRNVAPGTRAILGRLVPFVAVGSASVVNVGAMRWREMLHGTKVYSKTDSGERKEVGNSVVAGQRAVGMTAASRIFINMPTLVLPPLLLSWAQRRRIVPTVGIAPRIAEVTLIGISLLAFLPPAIAVFPQDASIDVSKLEPRFHSLKDGDGKPVHQLEYNKGL</sequence>
<evidence type="ECO:0000256" key="7">
    <source>
        <dbReference type="ARBA" id="ARBA00023128"/>
    </source>
</evidence>
<dbReference type="GO" id="GO:0006865">
    <property type="term" value="P:amino acid transport"/>
    <property type="evidence" value="ECO:0007669"/>
    <property type="project" value="UniProtKB-KW"/>
</dbReference>
<dbReference type="InterPro" id="IPR004686">
    <property type="entry name" value="Mtc"/>
</dbReference>
<organism evidence="10 11">
    <name type="scientific">Tilletiaria anomala (strain ATCC 24038 / CBS 436.72 / UBC 951)</name>
    <dbReference type="NCBI Taxonomy" id="1037660"/>
    <lineage>
        <taxon>Eukaryota</taxon>
        <taxon>Fungi</taxon>
        <taxon>Dikarya</taxon>
        <taxon>Basidiomycota</taxon>
        <taxon>Ustilaginomycotina</taxon>
        <taxon>Exobasidiomycetes</taxon>
        <taxon>Georgefischeriales</taxon>
        <taxon>Tilletiariaceae</taxon>
        <taxon>Tilletiaria</taxon>
    </lineage>
</organism>
<keyword evidence="4" id="KW-0812">Transmembrane</keyword>
<dbReference type="GO" id="GO:0015075">
    <property type="term" value="F:monoatomic ion transmembrane transporter activity"/>
    <property type="evidence" value="ECO:0007669"/>
    <property type="project" value="InterPro"/>
</dbReference>
<evidence type="ECO:0000313" key="11">
    <source>
        <dbReference type="Proteomes" id="UP000027361"/>
    </source>
</evidence>